<dbReference type="AlphaFoldDB" id="A0A345UK21"/>
<dbReference type="GO" id="GO:0019867">
    <property type="term" value="C:outer membrane"/>
    <property type="evidence" value="ECO:0007669"/>
    <property type="project" value="InterPro"/>
</dbReference>
<organism evidence="1 2">
    <name type="scientific">Cyclonatronum proteinivorum</name>
    <dbReference type="NCBI Taxonomy" id="1457365"/>
    <lineage>
        <taxon>Bacteria</taxon>
        <taxon>Pseudomonadati</taxon>
        <taxon>Balneolota</taxon>
        <taxon>Balneolia</taxon>
        <taxon>Balneolales</taxon>
        <taxon>Cyclonatronaceae</taxon>
        <taxon>Cyclonatronum</taxon>
    </lineage>
</organism>
<keyword evidence="2" id="KW-1185">Reference proteome</keyword>
<dbReference type="GO" id="GO:0043165">
    <property type="term" value="P:Gram-negative-bacterium-type cell outer membrane assembly"/>
    <property type="evidence" value="ECO:0007669"/>
    <property type="project" value="InterPro"/>
</dbReference>
<protein>
    <submittedName>
        <fullName evidence="1">Lipopolysaccharide-assembly</fullName>
    </submittedName>
</protein>
<evidence type="ECO:0000313" key="1">
    <source>
        <dbReference type="EMBL" id="AXJ00823.1"/>
    </source>
</evidence>
<sequence length="177" mass="20147">MPMNRLIKNRLYALMSAAAACLLLAGCFTYSFTGVSIPSEVRTVYIPFFPDNSNSGLGFLSEDLNEALINRFVNQSRLRLSSNPDEADIFFEGTITNYRNRPFSVSGDDRTDLNRVEITVRATYQFQDRDEPEWTRNFNGVFEFDPNEDPIDGEREAALEAMQTIARNMFNDALGSW</sequence>
<accession>A0A345UK21</accession>
<dbReference type="Proteomes" id="UP000254808">
    <property type="component" value="Chromosome"/>
</dbReference>
<proteinExistence type="predicted"/>
<dbReference type="InterPro" id="IPR007485">
    <property type="entry name" value="LPS_assembly_LptE"/>
</dbReference>
<gene>
    <name evidence="1" type="ORF">CYPRO_1572</name>
</gene>
<name>A0A345UK21_9BACT</name>
<dbReference type="KEGG" id="cprv:CYPRO_1572"/>
<evidence type="ECO:0000313" key="2">
    <source>
        <dbReference type="Proteomes" id="UP000254808"/>
    </source>
</evidence>
<dbReference type="EMBL" id="CP027806">
    <property type="protein sequence ID" value="AXJ00823.1"/>
    <property type="molecule type" value="Genomic_DNA"/>
</dbReference>
<reference evidence="1 2" key="1">
    <citation type="submission" date="2018-03" db="EMBL/GenBank/DDBJ databases">
        <title>Phenotypic and genomic properties of Cyclonatronum proteinivorum gen. nov., sp. nov., a haloalkaliphilic bacteroidete from soda lakes possessing Na+-translocating rhodopsin.</title>
        <authorList>
            <person name="Toshchakov S.V."/>
            <person name="Korzhenkov A."/>
            <person name="Samarov N.I."/>
            <person name="Kublanov I.V."/>
            <person name="Muntyan M.S."/>
            <person name="Sorokin D.Y."/>
        </authorList>
    </citation>
    <scope>NUCLEOTIDE SEQUENCE [LARGE SCALE GENOMIC DNA]</scope>
    <source>
        <strain evidence="1 2">Omega</strain>
    </source>
</reference>
<dbReference type="PROSITE" id="PS51257">
    <property type="entry name" value="PROKAR_LIPOPROTEIN"/>
    <property type="match status" value="1"/>
</dbReference>
<dbReference type="Pfam" id="PF04390">
    <property type="entry name" value="LptE"/>
    <property type="match status" value="1"/>
</dbReference>